<evidence type="ECO:0000313" key="2">
    <source>
        <dbReference type="WBParaSite" id="nRc.2.0.1.t35126-RA"/>
    </source>
</evidence>
<name>A0A915K8V3_ROMCU</name>
<dbReference type="AlphaFoldDB" id="A0A915K8V3"/>
<keyword evidence="1" id="KW-1185">Reference proteome</keyword>
<organism evidence="1 2">
    <name type="scientific">Romanomermis culicivorax</name>
    <name type="common">Nematode worm</name>
    <dbReference type="NCBI Taxonomy" id="13658"/>
    <lineage>
        <taxon>Eukaryota</taxon>
        <taxon>Metazoa</taxon>
        <taxon>Ecdysozoa</taxon>
        <taxon>Nematoda</taxon>
        <taxon>Enoplea</taxon>
        <taxon>Dorylaimia</taxon>
        <taxon>Mermithida</taxon>
        <taxon>Mermithoidea</taxon>
        <taxon>Mermithidae</taxon>
        <taxon>Romanomermis</taxon>
    </lineage>
</organism>
<accession>A0A915K8V3</accession>
<sequence length="117" mass="12313">MKSLSVGVNKGGSPVAVLANDGQINAPAPFRIVHAAKIGHVFFAPVVDVHVASLALDALVDQTVEQSAAVVAKGGRTISEMALTGYSQMSDSQVSLNWEFAHLGILGIDRFDHDFVN</sequence>
<protein>
    <submittedName>
        <fullName evidence="2">Uncharacterized protein</fullName>
    </submittedName>
</protein>
<evidence type="ECO:0000313" key="1">
    <source>
        <dbReference type="Proteomes" id="UP000887565"/>
    </source>
</evidence>
<reference evidence="2" key="1">
    <citation type="submission" date="2022-11" db="UniProtKB">
        <authorList>
            <consortium name="WormBaseParasite"/>
        </authorList>
    </citation>
    <scope>IDENTIFICATION</scope>
</reference>
<dbReference type="WBParaSite" id="nRc.2.0.1.t35126-RA">
    <property type="protein sequence ID" value="nRc.2.0.1.t35126-RA"/>
    <property type="gene ID" value="nRc.2.0.1.g35126"/>
</dbReference>
<proteinExistence type="predicted"/>
<dbReference type="Proteomes" id="UP000887565">
    <property type="component" value="Unplaced"/>
</dbReference>